<name>A0A2U9C080_SCOMX</name>
<accession>A0A2U9C080</accession>
<sequence>MEKTDIDEDGNWLQTDLEREKLTDVLTTEGELALSCMCPDWLYALDHSREIKKMKERCSASDITPKTNLLR</sequence>
<dbReference type="Proteomes" id="UP000246464">
    <property type="component" value="Chromosome 11"/>
</dbReference>
<proteinExistence type="predicted"/>
<evidence type="ECO:0000313" key="2">
    <source>
        <dbReference type="Proteomes" id="UP000246464"/>
    </source>
</evidence>
<dbReference type="EMBL" id="CP026253">
    <property type="protein sequence ID" value="AWP09340.1"/>
    <property type="molecule type" value="Genomic_DNA"/>
</dbReference>
<evidence type="ECO:0000313" key="1">
    <source>
        <dbReference type="EMBL" id="AWP09340.1"/>
    </source>
</evidence>
<organism evidence="1 2">
    <name type="scientific">Scophthalmus maximus</name>
    <name type="common">Turbot</name>
    <name type="synonym">Psetta maxima</name>
    <dbReference type="NCBI Taxonomy" id="52904"/>
    <lineage>
        <taxon>Eukaryota</taxon>
        <taxon>Metazoa</taxon>
        <taxon>Chordata</taxon>
        <taxon>Craniata</taxon>
        <taxon>Vertebrata</taxon>
        <taxon>Euteleostomi</taxon>
        <taxon>Actinopterygii</taxon>
        <taxon>Neopterygii</taxon>
        <taxon>Teleostei</taxon>
        <taxon>Neoteleostei</taxon>
        <taxon>Acanthomorphata</taxon>
        <taxon>Carangaria</taxon>
        <taxon>Pleuronectiformes</taxon>
        <taxon>Pleuronectoidei</taxon>
        <taxon>Scophthalmidae</taxon>
        <taxon>Scophthalmus</taxon>
    </lineage>
</organism>
<reference evidence="1 2" key="1">
    <citation type="submission" date="2017-12" db="EMBL/GenBank/DDBJ databases">
        <title>Integrating genomic resources of turbot (Scophthalmus maximus) in depth evaluation of genetic and physical mapping variation across individuals.</title>
        <authorList>
            <person name="Martinez P."/>
        </authorList>
    </citation>
    <scope>NUCLEOTIDE SEQUENCE [LARGE SCALE GENOMIC DNA]</scope>
</reference>
<dbReference type="AlphaFoldDB" id="A0A2U9C080"/>
<gene>
    <name evidence="1" type="ORF">SMAX5B_002669</name>
</gene>
<keyword evidence="2" id="KW-1185">Reference proteome</keyword>
<protein>
    <submittedName>
        <fullName evidence="1">Uncharacterized protein</fullName>
    </submittedName>
</protein>